<accession>A0A0W8FCT4</accession>
<dbReference type="InterPro" id="IPR036866">
    <property type="entry name" value="RibonucZ/Hydroxyglut_hydro"/>
</dbReference>
<dbReference type="Pfam" id="PF12706">
    <property type="entry name" value="Lactamase_B_2"/>
    <property type="match status" value="1"/>
</dbReference>
<dbReference type="EMBL" id="LNQE01001396">
    <property type="protein sequence ID" value="KUG18163.1"/>
    <property type="molecule type" value="Genomic_DNA"/>
</dbReference>
<reference evidence="2" key="1">
    <citation type="journal article" date="2015" name="Proc. Natl. Acad. Sci. U.S.A.">
        <title>Networks of energetic and metabolic interactions define dynamics in microbial communities.</title>
        <authorList>
            <person name="Embree M."/>
            <person name="Liu J.K."/>
            <person name="Al-Bassam M.M."/>
            <person name="Zengler K."/>
        </authorList>
    </citation>
    <scope>NUCLEOTIDE SEQUENCE</scope>
</reference>
<dbReference type="Gene3D" id="3.60.15.10">
    <property type="entry name" value="Ribonuclease Z/Hydroxyacylglutathione hydrolase-like"/>
    <property type="match status" value="1"/>
</dbReference>
<proteinExistence type="predicted"/>
<comment type="caution">
    <text evidence="2">The sequence shown here is derived from an EMBL/GenBank/DDBJ whole genome shotgun (WGS) entry which is preliminary data.</text>
</comment>
<dbReference type="CDD" id="cd16272">
    <property type="entry name" value="RNaseZ_MBL-fold"/>
    <property type="match status" value="1"/>
</dbReference>
<dbReference type="InterPro" id="IPR001279">
    <property type="entry name" value="Metallo-B-lactamas"/>
</dbReference>
<keyword evidence="2" id="KW-0378">Hydrolase</keyword>
<organism evidence="2">
    <name type="scientific">hydrocarbon metagenome</name>
    <dbReference type="NCBI Taxonomy" id="938273"/>
    <lineage>
        <taxon>unclassified sequences</taxon>
        <taxon>metagenomes</taxon>
        <taxon>ecological metagenomes</taxon>
    </lineage>
</organism>
<name>A0A0W8FCT4_9ZZZZ</name>
<evidence type="ECO:0000259" key="1">
    <source>
        <dbReference type="Pfam" id="PF12706"/>
    </source>
</evidence>
<dbReference type="PANTHER" id="PTHR46018">
    <property type="entry name" value="ZINC PHOSPHODIESTERASE ELAC PROTEIN 1"/>
    <property type="match status" value="1"/>
</dbReference>
<sequence length="246" mass="27282">MEIIFLGTNGWYDSDTGNTICTLINSEKYHIILDAGNGISKADQYIDDDLPVYLFLSHFHLDHIEGLHILNKFHFSQGLKIFGQKGTREVLNTIVNDPFTVPLEKLPYPVEVGELLPGPYKMPFALECEFLLHASPTLGYRFDLEGKIIAYCPDTGICEGAVHLAGDSDLLIAECSHKPGESSPAWPHLNPQDAADIARRAGAKRLALTHFDAGRYRSIQERMDAVASVKDYQDIIVGTDGLNLQI</sequence>
<gene>
    <name evidence="2" type="ORF">ASZ90_012134</name>
</gene>
<protein>
    <submittedName>
        <fullName evidence="2">Metal-dependent hydrolase of the beta-lactamase superfamily i</fullName>
    </submittedName>
</protein>
<dbReference type="GO" id="GO:0042781">
    <property type="term" value="F:3'-tRNA processing endoribonuclease activity"/>
    <property type="evidence" value="ECO:0007669"/>
    <property type="project" value="TreeGrafter"/>
</dbReference>
<feature type="domain" description="Metallo-beta-lactamase" evidence="1">
    <location>
        <begin position="50"/>
        <end position="211"/>
    </location>
</feature>
<dbReference type="AlphaFoldDB" id="A0A0W8FCT4"/>
<dbReference type="PANTHER" id="PTHR46018:SF2">
    <property type="entry name" value="ZINC PHOSPHODIESTERASE ELAC PROTEIN 1"/>
    <property type="match status" value="1"/>
</dbReference>
<evidence type="ECO:0000313" key="2">
    <source>
        <dbReference type="EMBL" id="KUG18163.1"/>
    </source>
</evidence>
<dbReference type="SUPFAM" id="SSF56281">
    <property type="entry name" value="Metallo-hydrolase/oxidoreductase"/>
    <property type="match status" value="1"/>
</dbReference>